<dbReference type="AlphaFoldDB" id="A0AB35IMK5"/>
<reference evidence="1" key="1">
    <citation type="submission" date="2023-01" db="EMBL/GenBank/DDBJ databases">
        <title>Human gut microbiome strain richness.</title>
        <authorList>
            <person name="Chen-Liaw A."/>
        </authorList>
    </citation>
    <scope>NUCLEOTIDE SEQUENCE</scope>
    <source>
        <strain evidence="1">1001217st2_G6_1001217B_191108</strain>
    </source>
</reference>
<organism evidence="1 2">
    <name type="scientific">Thomasclavelia ramosa</name>
    <dbReference type="NCBI Taxonomy" id="1547"/>
    <lineage>
        <taxon>Bacteria</taxon>
        <taxon>Bacillati</taxon>
        <taxon>Bacillota</taxon>
        <taxon>Erysipelotrichia</taxon>
        <taxon>Erysipelotrichales</taxon>
        <taxon>Coprobacillaceae</taxon>
        <taxon>Thomasclavelia</taxon>
    </lineage>
</organism>
<evidence type="ECO:0000313" key="1">
    <source>
        <dbReference type="EMBL" id="MDB7084306.1"/>
    </source>
</evidence>
<proteinExistence type="predicted"/>
<accession>A0AB35IMK5</accession>
<comment type="caution">
    <text evidence="1">The sequence shown here is derived from an EMBL/GenBank/DDBJ whole genome shotgun (WGS) entry which is preliminary data.</text>
</comment>
<dbReference type="RefSeq" id="WP_118144156.1">
    <property type="nucleotide sequence ID" value="NZ_CAXMZC010000001.1"/>
</dbReference>
<gene>
    <name evidence="1" type="ORF">PM738_10875</name>
</gene>
<sequence length="112" mass="12226">MDLNFSLSETYTGKLWIDGKKIYEKTINIGTLPNNGNSGVKNVAHGISQLDRVIDIRGIAVSGTETIPLPHNNPWVLGETVTIRVSGANITVDTNSNKSSYTGYVTLKYTKK</sequence>
<name>A0AB35IMK5_9FIRM</name>
<protein>
    <submittedName>
        <fullName evidence="1">Uncharacterized protein</fullName>
    </submittedName>
</protein>
<dbReference type="Proteomes" id="UP001211987">
    <property type="component" value="Unassembled WGS sequence"/>
</dbReference>
<evidence type="ECO:0000313" key="2">
    <source>
        <dbReference type="Proteomes" id="UP001211987"/>
    </source>
</evidence>
<dbReference type="EMBL" id="JAQLKE010000016">
    <property type="protein sequence ID" value="MDB7084306.1"/>
    <property type="molecule type" value="Genomic_DNA"/>
</dbReference>